<name>A0A6J4LTK2_9ACTN</name>
<dbReference type="AlphaFoldDB" id="A0A6J4LTK2"/>
<feature type="region of interest" description="Disordered" evidence="1">
    <location>
        <begin position="24"/>
        <end position="82"/>
    </location>
</feature>
<feature type="non-terminal residue" evidence="2">
    <location>
        <position position="1"/>
    </location>
</feature>
<proteinExistence type="predicted"/>
<organism evidence="2">
    <name type="scientific">uncultured Nocardioidaceae bacterium</name>
    <dbReference type="NCBI Taxonomy" id="253824"/>
    <lineage>
        <taxon>Bacteria</taxon>
        <taxon>Bacillati</taxon>
        <taxon>Actinomycetota</taxon>
        <taxon>Actinomycetes</taxon>
        <taxon>Propionibacteriales</taxon>
        <taxon>Nocardioidaceae</taxon>
        <taxon>environmental samples</taxon>
    </lineage>
</organism>
<feature type="non-terminal residue" evidence="2">
    <location>
        <position position="82"/>
    </location>
</feature>
<reference evidence="2" key="1">
    <citation type="submission" date="2020-02" db="EMBL/GenBank/DDBJ databases">
        <authorList>
            <person name="Meier V. D."/>
        </authorList>
    </citation>
    <scope>NUCLEOTIDE SEQUENCE</scope>
    <source>
        <strain evidence="2">AVDCRST_MAG34</strain>
    </source>
</reference>
<protein>
    <submittedName>
        <fullName evidence="2">Uncharacterized protein</fullName>
    </submittedName>
</protein>
<dbReference type="EMBL" id="CADCUI010000020">
    <property type="protein sequence ID" value="CAA9341474.1"/>
    <property type="molecule type" value="Genomic_DNA"/>
</dbReference>
<evidence type="ECO:0000256" key="1">
    <source>
        <dbReference type="SAM" id="MobiDB-lite"/>
    </source>
</evidence>
<gene>
    <name evidence="2" type="ORF">AVDCRST_MAG34-961</name>
</gene>
<accession>A0A6J4LTK2</accession>
<evidence type="ECO:0000313" key="2">
    <source>
        <dbReference type="EMBL" id="CAA9341474.1"/>
    </source>
</evidence>
<sequence>DPHPPPRHPVPPHRSLERPQLCQLRAQPRGGGRVGGVPPRRLLRRPSRPHRGEPRRGRLPRVARGPGLARGARGPARGRGSV</sequence>
<feature type="compositionally biased region" description="Low complexity" evidence="1">
    <location>
        <begin position="60"/>
        <end position="82"/>
    </location>
</feature>